<feature type="transmembrane region" description="Helical" evidence="2">
    <location>
        <begin position="177"/>
        <end position="202"/>
    </location>
</feature>
<feature type="transmembrane region" description="Helical" evidence="2">
    <location>
        <begin position="139"/>
        <end position="156"/>
    </location>
</feature>
<gene>
    <name evidence="3" type="ORF">COCVIDRAFT_21116</name>
</gene>
<feature type="region of interest" description="Disordered" evidence="1">
    <location>
        <begin position="107"/>
        <end position="132"/>
    </location>
</feature>
<evidence type="ECO:0000256" key="2">
    <source>
        <dbReference type="SAM" id="Phobius"/>
    </source>
</evidence>
<sequence>MRRAGWLALDSSRGQHVSALGPARPDCCTSCVHARNGRVAAAAVDASSWAMQGTAAIRHPPAAGLKVVVVDYTFDSKRGICVCARRWCAGLSPVQCAALQDPVLGRHDQGGPTPRGKAQSGSLPALRAASSRDRDPGPAIGWFGLFAPAAALPFPVQRCLFRGRRVGARDRQGCLSLGYTTCVCVCVCVHHTVVMVCLQSAFPFHLNYLNRTAATA</sequence>
<keyword evidence="2" id="KW-0812">Transmembrane</keyword>
<dbReference type="GeneID" id="26252659"/>
<dbReference type="RefSeq" id="XP_014550419.1">
    <property type="nucleotide sequence ID" value="XM_014694933.1"/>
</dbReference>
<keyword evidence="2" id="KW-0472">Membrane</keyword>
<organism evidence="3 4">
    <name type="scientific">Bipolaris victoriae (strain FI3)</name>
    <name type="common">Victoria blight of oats agent</name>
    <name type="synonym">Cochliobolus victoriae</name>
    <dbReference type="NCBI Taxonomy" id="930091"/>
    <lineage>
        <taxon>Eukaryota</taxon>
        <taxon>Fungi</taxon>
        <taxon>Dikarya</taxon>
        <taxon>Ascomycota</taxon>
        <taxon>Pezizomycotina</taxon>
        <taxon>Dothideomycetes</taxon>
        <taxon>Pleosporomycetidae</taxon>
        <taxon>Pleosporales</taxon>
        <taxon>Pleosporineae</taxon>
        <taxon>Pleosporaceae</taxon>
        <taxon>Bipolaris</taxon>
    </lineage>
</organism>
<accession>W7E4B8</accession>
<proteinExistence type="predicted"/>
<dbReference type="AlphaFoldDB" id="W7E4B8"/>
<evidence type="ECO:0000313" key="4">
    <source>
        <dbReference type="Proteomes" id="UP000054337"/>
    </source>
</evidence>
<evidence type="ECO:0000256" key="1">
    <source>
        <dbReference type="SAM" id="MobiDB-lite"/>
    </source>
</evidence>
<keyword evidence="2" id="KW-1133">Transmembrane helix</keyword>
<keyword evidence="4" id="KW-1185">Reference proteome</keyword>
<dbReference type="EMBL" id="KI968882">
    <property type="protein sequence ID" value="EUN20845.1"/>
    <property type="molecule type" value="Genomic_DNA"/>
</dbReference>
<name>W7E4B8_BIPV3</name>
<dbReference type="Proteomes" id="UP000054337">
    <property type="component" value="Unassembled WGS sequence"/>
</dbReference>
<dbReference type="HOGENOM" id="CLU_1277431_0_0_1"/>
<reference evidence="3 4" key="1">
    <citation type="journal article" date="2013" name="PLoS Genet.">
        <title>Comparative genome structure, secondary metabolite, and effector coding capacity across Cochliobolus pathogens.</title>
        <authorList>
            <person name="Condon B.J."/>
            <person name="Leng Y."/>
            <person name="Wu D."/>
            <person name="Bushley K.E."/>
            <person name="Ohm R.A."/>
            <person name="Otillar R."/>
            <person name="Martin J."/>
            <person name="Schackwitz W."/>
            <person name="Grimwood J."/>
            <person name="MohdZainudin N."/>
            <person name="Xue C."/>
            <person name="Wang R."/>
            <person name="Manning V.A."/>
            <person name="Dhillon B."/>
            <person name="Tu Z.J."/>
            <person name="Steffenson B.J."/>
            <person name="Salamov A."/>
            <person name="Sun H."/>
            <person name="Lowry S."/>
            <person name="LaButti K."/>
            <person name="Han J."/>
            <person name="Copeland A."/>
            <person name="Lindquist E."/>
            <person name="Barry K."/>
            <person name="Schmutz J."/>
            <person name="Baker S.E."/>
            <person name="Ciuffetti L.M."/>
            <person name="Grigoriev I.V."/>
            <person name="Zhong S."/>
            <person name="Turgeon B.G."/>
        </authorList>
    </citation>
    <scope>NUCLEOTIDE SEQUENCE [LARGE SCALE GENOMIC DNA]</scope>
    <source>
        <strain evidence="3 4">FI3</strain>
    </source>
</reference>
<evidence type="ECO:0000313" key="3">
    <source>
        <dbReference type="EMBL" id="EUN20845.1"/>
    </source>
</evidence>
<protein>
    <submittedName>
        <fullName evidence="3">Uncharacterized protein</fullName>
    </submittedName>
</protein>